<protein>
    <submittedName>
        <fullName evidence="3">Transcription factor WhiB</fullName>
    </submittedName>
</protein>
<evidence type="ECO:0000313" key="2">
    <source>
        <dbReference type="EMBL" id="RZU30480.1"/>
    </source>
</evidence>
<evidence type="ECO:0000259" key="1">
    <source>
        <dbReference type="PROSITE" id="PS51674"/>
    </source>
</evidence>
<accession>A0A4Q7Y5F8</accession>
<name>A0A4Q7Y5F8_9ACTN</name>
<organism evidence="3 4">
    <name type="scientific">Blastococcus saxobsidens</name>
    <dbReference type="NCBI Taxonomy" id="138336"/>
    <lineage>
        <taxon>Bacteria</taxon>
        <taxon>Bacillati</taxon>
        <taxon>Actinomycetota</taxon>
        <taxon>Actinomycetes</taxon>
        <taxon>Geodermatophilales</taxon>
        <taxon>Geodermatophilaceae</taxon>
        <taxon>Blastococcus</taxon>
    </lineage>
</organism>
<dbReference type="EMBL" id="SHKV01000001">
    <property type="protein sequence ID" value="RZU31155.1"/>
    <property type="molecule type" value="Genomic_DNA"/>
</dbReference>
<reference evidence="3 4" key="1">
    <citation type="submission" date="2019-02" db="EMBL/GenBank/DDBJ databases">
        <title>Sequencing the genomes of 1000 actinobacteria strains.</title>
        <authorList>
            <person name="Klenk H.-P."/>
        </authorList>
    </citation>
    <scope>NUCLEOTIDE SEQUENCE [LARGE SCALE GENOMIC DNA]</scope>
    <source>
        <strain evidence="3 4">DSM 44509</strain>
    </source>
</reference>
<keyword evidence="4" id="KW-1185">Reference proteome</keyword>
<evidence type="ECO:0000313" key="3">
    <source>
        <dbReference type="EMBL" id="RZU31155.1"/>
    </source>
</evidence>
<dbReference type="Proteomes" id="UP000292507">
    <property type="component" value="Unassembled WGS sequence"/>
</dbReference>
<comment type="caution">
    <text evidence="3">The sequence shown here is derived from an EMBL/GenBank/DDBJ whole genome shotgun (WGS) entry which is preliminary data.</text>
</comment>
<evidence type="ECO:0000313" key="4">
    <source>
        <dbReference type="Proteomes" id="UP000292507"/>
    </source>
</evidence>
<dbReference type="OrthoDB" id="4865942at2"/>
<sequence>MTDRHPVDKAPSLLRPPTWTRSAACAGLVTRDHDYWHPHDDLPAATKAAQFAVARRVCAACPVRYPCALEALEGSIAHGMYGGLDPGDRRRLARRHGYPNPGAAQHGTYARYVSCKEDDGRACADCREAKRRYIADRVAKEGDAAIRRGRRPQRRRPLSPEEKVLRAVRRAGGPVTARAIYRTTGVKTARVRQIVAQAVAAGKLAPGSVA</sequence>
<dbReference type="InterPro" id="IPR034768">
    <property type="entry name" value="4FE4S_WBL"/>
</dbReference>
<dbReference type="AlphaFoldDB" id="A0A4Q7Y5F8"/>
<proteinExistence type="predicted"/>
<gene>
    <name evidence="2" type="ORF">BKA19_0096</name>
    <name evidence="3" type="ORF">BKA19_0803</name>
</gene>
<dbReference type="Pfam" id="PF02467">
    <property type="entry name" value="Whib"/>
    <property type="match status" value="1"/>
</dbReference>
<feature type="domain" description="4Fe-4S Wbl-type" evidence="1">
    <location>
        <begin position="24"/>
        <end position="91"/>
    </location>
</feature>
<dbReference type="PROSITE" id="PS51674">
    <property type="entry name" value="4FE4S_WBL"/>
    <property type="match status" value="1"/>
</dbReference>
<dbReference type="EMBL" id="SHKV01000001">
    <property type="protein sequence ID" value="RZU30480.1"/>
    <property type="molecule type" value="Genomic_DNA"/>
</dbReference>